<gene>
    <name evidence="2" type="ORF">MSPICULIGERA_LOCUS24317</name>
</gene>
<feature type="non-terminal residue" evidence="2">
    <location>
        <position position="181"/>
    </location>
</feature>
<feature type="compositionally biased region" description="Basic residues" evidence="1">
    <location>
        <begin position="95"/>
        <end position="104"/>
    </location>
</feature>
<keyword evidence="3" id="KW-1185">Reference proteome</keyword>
<evidence type="ECO:0000313" key="2">
    <source>
        <dbReference type="EMBL" id="CAJ0586310.1"/>
    </source>
</evidence>
<protein>
    <submittedName>
        <fullName evidence="2">Uncharacterized protein</fullName>
    </submittedName>
</protein>
<organism evidence="2 3">
    <name type="scientific">Mesorhabditis spiculigera</name>
    <dbReference type="NCBI Taxonomy" id="96644"/>
    <lineage>
        <taxon>Eukaryota</taxon>
        <taxon>Metazoa</taxon>
        <taxon>Ecdysozoa</taxon>
        <taxon>Nematoda</taxon>
        <taxon>Chromadorea</taxon>
        <taxon>Rhabditida</taxon>
        <taxon>Rhabditina</taxon>
        <taxon>Rhabditomorpha</taxon>
        <taxon>Rhabditoidea</taxon>
        <taxon>Rhabditidae</taxon>
        <taxon>Mesorhabditinae</taxon>
        <taxon>Mesorhabditis</taxon>
    </lineage>
</organism>
<sequence length="181" mass="19623">MPRAAATTRRAKKRASTPRNDSPTSGVSTAHSISPGKPAARGRKPGKRAAAKPKRSLSYSRKATTARSTTPSRRRSNSRSRSRSRSRSVSAPKKAPARRGRGAKKTQSPCSPSCRHEEGTGGQVALALNAPLLLALVSFVPRRQEDCGEARPPRQEVLIEPTAQPETNQQKSQHEDELIFL</sequence>
<accession>A0AA36GCS2</accession>
<dbReference type="EMBL" id="CATQJA010002708">
    <property type="protein sequence ID" value="CAJ0586310.1"/>
    <property type="molecule type" value="Genomic_DNA"/>
</dbReference>
<feature type="region of interest" description="Disordered" evidence="1">
    <location>
        <begin position="1"/>
        <end position="121"/>
    </location>
</feature>
<feature type="region of interest" description="Disordered" evidence="1">
    <location>
        <begin position="146"/>
        <end position="181"/>
    </location>
</feature>
<feature type="compositionally biased region" description="Basic and acidic residues" evidence="1">
    <location>
        <begin position="172"/>
        <end position="181"/>
    </location>
</feature>
<dbReference type="Proteomes" id="UP001177023">
    <property type="component" value="Unassembled WGS sequence"/>
</dbReference>
<dbReference type="AlphaFoldDB" id="A0AA36GCS2"/>
<evidence type="ECO:0000256" key="1">
    <source>
        <dbReference type="SAM" id="MobiDB-lite"/>
    </source>
</evidence>
<reference evidence="2" key="1">
    <citation type="submission" date="2023-06" db="EMBL/GenBank/DDBJ databases">
        <authorList>
            <person name="Delattre M."/>
        </authorList>
    </citation>
    <scope>NUCLEOTIDE SEQUENCE</scope>
    <source>
        <strain evidence="2">AF72</strain>
    </source>
</reference>
<comment type="caution">
    <text evidence="2">The sequence shown here is derived from an EMBL/GenBank/DDBJ whole genome shotgun (WGS) entry which is preliminary data.</text>
</comment>
<feature type="compositionally biased region" description="Low complexity" evidence="1">
    <location>
        <begin position="58"/>
        <end position="71"/>
    </location>
</feature>
<name>A0AA36GCS2_9BILA</name>
<evidence type="ECO:0000313" key="3">
    <source>
        <dbReference type="Proteomes" id="UP001177023"/>
    </source>
</evidence>
<feature type="compositionally biased region" description="Basic residues" evidence="1">
    <location>
        <begin position="40"/>
        <end position="55"/>
    </location>
</feature>
<feature type="compositionally biased region" description="Polar residues" evidence="1">
    <location>
        <begin position="17"/>
        <end position="32"/>
    </location>
</feature>
<feature type="compositionally biased region" description="Basic residues" evidence="1">
    <location>
        <begin position="72"/>
        <end position="86"/>
    </location>
</feature>
<proteinExistence type="predicted"/>